<dbReference type="GO" id="GO:0008194">
    <property type="term" value="F:UDP-glycosyltransferase activity"/>
    <property type="evidence" value="ECO:0007669"/>
    <property type="project" value="UniProtKB-ARBA"/>
</dbReference>
<dbReference type="EMBL" id="JBBNAE010000008">
    <property type="protein sequence ID" value="KAK9101726.1"/>
    <property type="molecule type" value="Genomic_DNA"/>
</dbReference>
<gene>
    <name evidence="1" type="ORF">Sjap_018980</name>
</gene>
<dbReference type="Proteomes" id="UP001417504">
    <property type="component" value="Unassembled WGS sequence"/>
</dbReference>
<accession>A0AAP0EZ55</accession>
<sequence>MGAFASSSFNHRCKKSLSDLEYPSPNMYLEEYEDQNRGLITYIFGKEVLRTGPLVNEEVVPFCTNDDHISHGNLSDEAILEWLSKKDKSSTVFVSFGSEFYMSREEIEETAIGLELR</sequence>
<dbReference type="SUPFAM" id="SSF53756">
    <property type="entry name" value="UDP-Glycosyltransferase/glycogen phosphorylase"/>
    <property type="match status" value="1"/>
</dbReference>
<dbReference type="GO" id="GO:1901135">
    <property type="term" value="P:carbohydrate derivative metabolic process"/>
    <property type="evidence" value="ECO:0007669"/>
    <property type="project" value="UniProtKB-ARBA"/>
</dbReference>
<keyword evidence="2" id="KW-1185">Reference proteome</keyword>
<name>A0AAP0EZ55_9MAGN</name>
<organism evidence="1 2">
    <name type="scientific">Stephania japonica</name>
    <dbReference type="NCBI Taxonomy" id="461633"/>
    <lineage>
        <taxon>Eukaryota</taxon>
        <taxon>Viridiplantae</taxon>
        <taxon>Streptophyta</taxon>
        <taxon>Embryophyta</taxon>
        <taxon>Tracheophyta</taxon>
        <taxon>Spermatophyta</taxon>
        <taxon>Magnoliopsida</taxon>
        <taxon>Ranunculales</taxon>
        <taxon>Menispermaceae</taxon>
        <taxon>Menispermoideae</taxon>
        <taxon>Cissampelideae</taxon>
        <taxon>Stephania</taxon>
    </lineage>
</organism>
<evidence type="ECO:0000313" key="1">
    <source>
        <dbReference type="EMBL" id="KAK9101726.1"/>
    </source>
</evidence>
<reference evidence="1 2" key="1">
    <citation type="submission" date="2024-01" db="EMBL/GenBank/DDBJ databases">
        <title>Genome assemblies of Stephania.</title>
        <authorList>
            <person name="Yang L."/>
        </authorList>
    </citation>
    <scope>NUCLEOTIDE SEQUENCE [LARGE SCALE GENOMIC DNA]</scope>
    <source>
        <strain evidence="1">QJT</strain>
        <tissue evidence="1">Leaf</tissue>
    </source>
</reference>
<dbReference type="Gene3D" id="3.40.50.2000">
    <property type="entry name" value="Glycogen Phosphorylase B"/>
    <property type="match status" value="2"/>
</dbReference>
<proteinExistence type="predicted"/>
<dbReference type="AlphaFoldDB" id="A0AAP0EZ55"/>
<dbReference type="PANTHER" id="PTHR48044">
    <property type="entry name" value="GLYCOSYLTRANSFERASE"/>
    <property type="match status" value="1"/>
</dbReference>
<evidence type="ECO:0000313" key="2">
    <source>
        <dbReference type="Proteomes" id="UP001417504"/>
    </source>
</evidence>
<dbReference type="PANTHER" id="PTHR48044:SF29">
    <property type="entry name" value="GLYCOSYLTRANSFERASE"/>
    <property type="match status" value="1"/>
</dbReference>
<protein>
    <submittedName>
        <fullName evidence="1">Uncharacterized protein</fullName>
    </submittedName>
</protein>
<comment type="caution">
    <text evidence="1">The sequence shown here is derived from an EMBL/GenBank/DDBJ whole genome shotgun (WGS) entry which is preliminary data.</text>
</comment>